<name>A0A4C1SWN2_EUMVA</name>
<gene>
    <name evidence="1" type="ORF">EVAR_4510_1</name>
</gene>
<protein>
    <submittedName>
        <fullName evidence="1">Uncharacterized protein</fullName>
    </submittedName>
</protein>
<evidence type="ECO:0000313" key="2">
    <source>
        <dbReference type="Proteomes" id="UP000299102"/>
    </source>
</evidence>
<sequence length="240" mass="27688">MSKTTWGKSAATQATDMRHFVRVPLFRFILEPYETLKRGEVPSSTDRLSAKHAEFAIHLLAHERDFFFDGAGAGYQTLIPHQLPYWANTIRSWDHGAAELILHSRFFRRAQFRMLTFILKALGLRLLDGGPTRVWGCRQRYQYPYEDNGRERHLTRAMLWPNYLQHENGLGRVVRQHTLAEYRRKATSSIVAFSSSESFPSSVRYPITIQEANNAPVTLLGLRVSLSVDDYLLFDGLHAY</sequence>
<dbReference type="Proteomes" id="UP000299102">
    <property type="component" value="Unassembled WGS sequence"/>
</dbReference>
<keyword evidence="2" id="KW-1185">Reference proteome</keyword>
<reference evidence="1 2" key="1">
    <citation type="journal article" date="2019" name="Commun. Biol.">
        <title>The bagworm genome reveals a unique fibroin gene that provides high tensile strength.</title>
        <authorList>
            <person name="Kono N."/>
            <person name="Nakamura H."/>
            <person name="Ohtoshi R."/>
            <person name="Tomita M."/>
            <person name="Numata K."/>
            <person name="Arakawa K."/>
        </authorList>
    </citation>
    <scope>NUCLEOTIDE SEQUENCE [LARGE SCALE GENOMIC DNA]</scope>
</reference>
<accession>A0A4C1SWN2</accession>
<dbReference type="EMBL" id="BGZK01000022">
    <property type="protein sequence ID" value="GBP06345.1"/>
    <property type="molecule type" value="Genomic_DNA"/>
</dbReference>
<organism evidence="1 2">
    <name type="scientific">Eumeta variegata</name>
    <name type="common">Bagworm moth</name>
    <name type="synonym">Eumeta japonica</name>
    <dbReference type="NCBI Taxonomy" id="151549"/>
    <lineage>
        <taxon>Eukaryota</taxon>
        <taxon>Metazoa</taxon>
        <taxon>Ecdysozoa</taxon>
        <taxon>Arthropoda</taxon>
        <taxon>Hexapoda</taxon>
        <taxon>Insecta</taxon>
        <taxon>Pterygota</taxon>
        <taxon>Neoptera</taxon>
        <taxon>Endopterygota</taxon>
        <taxon>Lepidoptera</taxon>
        <taxon>Glossata</taxon>
        <taxon>Ditrysia</taxon>
        <taxon>Tineoidea</taxon>
        <taxon>Psychidae</taxon>
        <taxon>Oiketicinae</taxon>
        <taxon>Eumeta</taxon>
    </lineage>
</organism>
<comment type="caution">
    <text evidence="1">The sequence shown here is derived from an EMBL/GenBank/DDBJ whole genome shotgun (WGS) entry which is preliminary data.</text>
</comment>
<dbReference type="AlphaFoldDB" id="A0A4C1SWN2"/>
<evidence type="ECO:0000313" key="1">
    <source>
        <dbReference type="EMBL" id="GBP06345.1"/>
    </source>
</evidence>
<proteinExistence type="predicted"/>